<dbReference type="STRING" id="315749.Bcer98_3638"/>
<feature type="region of interest" description="Disordered" evidence="2">
    <location>
        <begin position="391"/>
        <end position="428"/>
    </location>
</feature>
<evidence type="ECO:0000256" key="1">
    <source>
        <dbReference type="SAM" id="Coils"/>
    </source>
</evidence>
<dbReference type="Proteomes" id="UP000002300">
    <property type="component" value="Chromosome"/>
</dbReference>
<feature type="compositionally biased region" description="Basic and acidic residues" evidence="2">
    <location>
        <begin position="391"/>
        <end position="414"/>
    </location>
</feature>
<dbReference type="GeneID" id="33898886"/>
<dbReference type="SUPFAM" id="SSF57997">
    <property type="entry name" value="Tropomyosin"/>
    <property type="match status" value="1"/>
</dbReference>
<dbReference type="PANTHER" id="PTHR23159:SF31">
    <property type="entry name" value="CENTROSOME-ASSOCIATED PROTEIN CEP250 ISOFORM X1"/>
    <property type="match status" value="1"/>
</dbReference>
<accession>A7GUM7</accession>
<dbReference type="AlphaFoldDB" id="A7GUM7"/>
<dbReference type="EMBL" id="CP000764">
    <property type="protein sequence ID" value="ABS23835.1"/>
    <property type="molecule type" value="Genomic_DNA"/>
</dbReference>
<evidence type="ECO:0000256" key="2">
    <source>
        <dbReference type="SAM" id="MobiDB-lite"/>
    </source>
</evidence>
<keyword evidence="1" id="KW-0175">Coiled coil</keyword>
<dbReference type="PANTHER" id="PTHR23159">
    <property type="entry name" value="CENTROSOMAL PROTEIN 2"/>
    <property type="match status" value="1"/>
</dbReference>
<dbReference type="Gene3D" id="1.10.287.1490">
    <property type="match status" value="1"/>
</dbReference>
<gene>
    <name evidence="3" type="ordered locus">Bcer98_3638</name>
</gene>
<feature type="region of interest" description="Disordered" evidence="2">
    <location>
        <begin position="345"/>
        <end position="366"/>
    </location>
</feature>
<evidence type="ECO:0000313" key="3">
    <source>
        <dbReference type="EMBL" id="ABS23835.1"/>
    </source>
</evidence>
<name>A7GUM7_BACCN</name>
<keyword evidence="4" id="KW-1185">Reference proteome</keyword>
<dbReference type="KEGG" id="bcy:Bcer98_3638"/>
<sequence length="480" mass="56733">MLLKKIMLGILATSLITGWTGDTHLNKLKEDVTKIQTNVPKFVNTFDTLKKKFDEFAQNANNKIGQANQIIEDKVQYINWLHEKLDQAAQENNQEKQRVKTLQEDSDKLKQQLKSTEDKLKEYKKQIDTLLLEQELVNLYENGSLRESVDQDTLDRLRDKINQFGTEQKAQLLKKWEQAQVSFLKNLIQKVEYIDGILYITFKNDDYLNYGIYLYRNGKYHGSIKFDPTYGWISKDKNVQINESTRTFSSCRLTMTKCEQMISPTDDYHIEVARLYWDDTRIVYRENYIVYRKGDSLNSTQKKDEKDQSEFQIDQLQGGPESLKQQLETKDEQIQKLEQEKQKLETQMNQLQGGPESLKQQLETKDEQIQKLEQEKQKLETQMDQLQREPENLKQQLEMKDEQIQKLEQEKQKLETQMNQLQGGPENLKQQLERKDKQIQELMTAKATWEKEKTELEKKLKAAEDKMERQTESDAKNTST</sequence>
<feature type="region of interest" description="Disordered" evidence="2">
    <location>
        <begin position="451"/>
        <end position="480"/>
    </location>
</feature>
<feature type="coiled-coil region" evidence="1">
    <location>
        <begin position="78"/>
        <end position="133"/>
    </location>
</feature>
<organism evidence="3 4">
    <name type="scientific">Bacillus cytotoxicus (strain DSM 22905 / CIP 110041 / 391-98 / NVH 391-98)</name>
    <dbReference type="NCBI Taxonomy" id="315749"/>
    <lineage>
        <taxon>Bacteria</taxon>
        <taxon>Bacillati</taxon>
        <taxon>Bacillota</taxon>
        <taxon>Bacilli</taxon>
        <taxon>Bacillales</taxon>
        <taxon>Bacillaceae</taxon>
        <taxon>Bacillus</taxon>
        <taxon>Bacillus cereus group</taxon>
    </lineage>
</organism>
<proteinExistence type="predicted"/>
<reference evidence="3 4" key="1">
    <citation type="journal article" date="2008" name="Chem. Biol. Interact.">
        <title>Extending the Bacillus cereus group genomics to putative food-borne pathogens of different toxicity.</title>
        <authorList>
            <person name="Lapidus A."/>
            <person name="Goltsman E."/>
            <person name="Auger S."/>
            <person name="Galleron N."/>
            <person name="Segurens B."/>
            <person name="Dossat C."/>
            <person name="Land M.L."/>
            <person name="Broussolle V."/>
            <person name="Brillard J."/>
            <person name="Guinebretiere M.H."/>
            <person name="Sanchis V."/>
            <person name="Nguen-The C."/>
            <person name="Lereclus D."/>
            <person name="Richardson P."/>
            <person name="Wincker P."/>
            <person name="Weissenbach J."/>
            <person name="Ehrlich S.D."/>
            <person name="Sorokin A."/>
        </authorList>
    </citation>
    <scope>NUCLEOTIDE SEQUENCE [LARGE SCALE GENOMIC DNA]</scope>
    <source>
        <strain evidence="4">DSM 22905 / CIP 110041 / 391-98 / NVH 391-98</strain>
    </source>
</reference>
<evidence type="ECO:0000313" key="4">
    <source>
        <dbReference type="Proteomes" id="UP000002300"/>
    </source>
</evidence>
<dbReference type="HOGENOM" id="CLU_568220_0_0_9"/>
<dbReference type="RefSeq" id="WP_012096092.1">
    <property type="nucleotide sequence ID" value="NC_009674.1"/>
</dbReference>
<protein>
    <submittedName>
        <fullName evidence="3">Chromosome segregation ATPase-like protein</fullName>
    </submittedName>
</protein>